<dbReference type="Pfam" id="PF07690">
    <property type="entry name" value="MFS_1"/>
    <property type="match status" value="1"/>
</dbReference>
<evidence type="ECO:0000313" key="7">
    <source>
        <dbReference type="EMBL" id="MFI7443416.1"/>
    </source>
</evidence>
<sequence length="388" mass="39116">MRIVFASLLILLLLATLDTTLTGVVAPALVAELGGGEQVELVVVAYAAASTVTLPLWGRAGDLLGHKRVLLTALALFEIGSAACAAAQDMPQLVAARAVQGVGAGGLMVGVVTVLAAMLPPRERPRYQGYVTAVTAVAMIGGPLAGGLLTDALSWRWAYLINLPLGAVAFVTLVLLVRLPPRVREGRARRLTDYLAVLPPRLLAVRNFALAAILAPLQGAVMLSSVTYLPLHLQAGGDSAAASGVLLLPLLAGTVVASFLSGRVIGATGRYRPVLVTGTALIAAGTAGIALTGAGWAVLAVLGLGAGMLMQLVTLVAQNSVPAEDVGVASGAGPFLRQLGGVAGVAMTGALYEPGSLHLAFAALTVIAVAAVVVAALVVEIPLRVTAG</sequence>
<dbReference type="CDD" id="cd17502">
    <property type="entry name" value="MFS_Azr1_MDR_like"/>
    <property type="match status" value="1"/>
</dbReference>
<protein>
    <submittedName>
        <fullName evidence="7">MDR family MFS transporter</fullName>
    </submittedName>
</protein>
<dbReference type="PANTHER" id="PTHR23501:SF197">
    <property type="entry name" value="COMD"/>
    <property type="match status" value="1"/>
</dbReference>
<evidence type="ECO:0000256" key="1">
    <source>
        <dbReference type="ARBA" id="ARBA00004651"/>
    </source>
</evidence>
<evidence type="ECO:0000256" key="3">
    <source>
        <dbReference type="ARBA" id="ARBA00022989"/>
    </source>
</evidence>
<feature type="transmembrane region" description="Helical" evidence="5">
    <location>
        <begin position="274"/>
        <end position="302"/>
    </location>
</feature>
<reference evidence="7 8" key="1">
    <citation type="submission" date="2024-10" db="EMBL/GenBank/DDBJ databases">
        <title>The Natural Products Discovery Center: Release of the First 8490 Sequenced Strains for Exploring Actinobacteria Biosynthetic Diversity.</title>
        <authorList>
            <person name="Kalkreuter E."/>
            <person name="Kautsar S.A."/>
            <person name="Yang D."/>
            <person name="Bader C.D."/>
            <person name="Teijaro C.N."/>
            <person name="Fluegel L."/>
            <person name="Davis C.M."/>
            <person name="Simpson J.R."/>
            <person name="Lauterbach L."/>
            <person name="Steele A.D."/>
            <person name="Gui C."/>
            <person name="Meng S."/>
            <person name="Li G."/>
            <person name="Viehrig K."/>
            <person name="Ye F."/>
            <person name="Su P."/>
            <person name="Kiefer A.F."/>
            <person name="Nichols A."/>
            <person name="Cepeda A.J."/>
            <person name="Yan W."/>
            <person name="Fan B."/>
            <person name="Jiang Y."/>
            <person name="Adhikari A."/>
            <person name="Zheng C.-J."/>
            <person name="Schuster L."/>
            <person name="Cowan T.M."/>
            <person name="Smanski M.J."/>
            <person name="Chevrette M.G."/>
            <person name="De Carvalho L.P.S."/>
            <person name="Shen B."/>
        </authorList>
    </citation>
    <scope>NUCLEOTIDE SEQUENCE [LARGE SCALE GENOMIC DNA]</scope>
    <source>
        <strain evidence="7 8">NPDC049503</strain>
    </source>
</reference>
<dbReference type="PRINTS" id="PR01035">
    <property type="entry name" value="TCRTETA"/>
</dbReference>
<dbReference type="SUPFAM" id="SSF103473">
    <property type="entry name" value="MFS general substrate transporter"/>
    <property type="match status" value="1"/>
</dbReference>
<dbReference type="PANTHER" id="PTHR23501">
    <property type="entry name" value="MAJOR FACILITATOR SUPERFAMILY"/>
    <property type="match status" value="1"/>
</dbReference>
<feature type="domain" description="Major facilitator superfamily (MFS) profile" evidence="6">
    <location>
        <begin position="4"/>
        <end position="383"/>
    </location>
</feature>
<feature type="transmembrane region" description="Helical" evidence="5">
    <location>
        <begin position="94"/>
        <end position="118"/>
    </location>
</feature>
<feature type="transmembrane region" description="Helical" evidence="5">
    <location>
        <begin position="130"/>
        <end position="150"/>
    </location>
</feature>
<evidence type="ECO:0000256" key="4">
    <source>
        <dbReference type="ARBA" id="ARBA00023136"/>
    </source>
</evidence>
<feature type="transmembrane region" description="Helical" evidence="5">
    <location>
        <begin position="357"/>
        <end position="379"/>
    </location>
</feature>
<evidence type="ECO:0000259" key="6">
    <source>
        <dbReference type="PROSITE" id="PS50850"/>
    </source>
</evidence>
<dbReference type="Gene3D" id="1.20.1250.20">
    <property type="entry name" value="MFS general substrate transporter like domains"/>
    <property type="match status" value="1"/>
</dbReference>
<accession>A0ABW8A9E9</accession>
<feature type="transmembrane region" description="Helical" evidence="5">
    <location>
        <begin position="208"/>
        <end position="229"/>
    </location>
</feature>
<keyword evidence="3 5" id="KW-1133">Transmembrane helix</keyword>
<feature type="transmembrane region" description="Helical" evidence="5">
    <location>
        <begin position="39"/>
        <end position="57"/>
    </location>
</feature>
<dbReference type="InterPro" id="IPR036259">
    <property type="entry name" value="MFS_trans_sf"/>
</dbReference>
<dbReference type="InterPro" id="IPR001958">
    <property type="entry name" value="Tet-R_TetA/multi-R_MdtG-like"/>
</dbReference>
<dbReference type="EMBL" id="JBITMB010000006">
    <property type="protein sequence ID" value="MFI7443416.1"/>
    <property type="molecule type" value="Genomic_DNA"/>
</dbReference>
<keyword evidence="2 5" id="KW-0812">Transmembrane</keyword>
<organism evidence="7 8">
    <name type="scientific">Nonomuraea indica</name>
    <dbReference type="NCBI Taxonomy" id="1581193"/>
    <lineage>
        <taxon>Bacteria</taxon>
        <taxon>Bacillati</taxon>
        <taxon>Actinomycetota</taxon>
        <taxon>Actinomycetes</taxon>
        <taxon>Streptosporangiales</taxon>
        <taxon>Streptosporangiaceae</taxon>
        <taxon>Nonomuraea</taxon>
    </lineage>
</organism>
<keyword evidence="4 5" id="KW-0472">Membrane</keyword>
<proteinExistence type="predicted"/>
<feature type="transmembrane region" description="Helical" evidence="5">
    <location>
        <begin position="241"/>
        <end position="262"/>
    </location>
</feature>
<dbReference type="RefSeq" id="WP_397023574.1">
    <property type="nucleotide sequence ID" value="NZ_JBITMB010000006.1"/>
</dbReference>
<dbReference type="InterPro" id="IPR011701">
    <property type="entry name" value="MFS"/>
</dbReference>
<feature type="transmembrane region" description="Helical" evidence="5">
    <location>
        <begin position="156"/>
        <end position="177"/>
    </location>
</feature>
<dbReference type="InterPro" id="IPR020846">
    <property type="entry name" value="MFS_dom"/>
</dbReference>
<evidence type="ECO:0000313" key="8">
    <source>
        <dbReference type="Proteomes" id="UP001612928"/>
    </source>
</evidence>
<evidence type="ECO:0000256" key="2">
    <source>
        <dbReference type="ARBA" id="ARBA00022692"/>
    </source>
</evidence>
<dbReference type="PROSITE" id="PS50850">
    <property type="entry name" value="MFS"/>
    <property type="match status" value="1"/>
</dbReference>
<comment type="subcellular location">
    <subcellularLocation>
        <location evidence="1">Cell membrane</location>
        <topology evidence="1">Multi-pass membrane protein</topology>
    </subcellularLocation>
</comment>
<dbReference type="Proteomes" id="UP001612928">
    <property type="component" value="Unassembled WGS sequence"/>
</dbReference>
<gene>
    <name evidence="7" type="ORF">ACIBP5_25895</name>
</gene>
<comment type="caution">
    <text evidence="7">The sequence shown here is derived from an EMBL/GenBank/DDBJ whole genome shotgun (WGS) entry which is preliminary data.</text>
</comment>
<feature type="transmembrane region" description="Helical" evidence="5">
    <location>
        <begin position="69"/>
        <end position="88"/>
    </location>
</feature>
<keyword evidence="8" id="KW-1185">Reference proteome</keyword>
<name>A0ABW8A9E9_9ACTN</name>
<evidence type="ECO:0000256" key="5">
    <source>
        <dbReference type="SAM" id="Phobius"/>
    </source>
</evidence>